<dbReference type="SUPFAM" id="SSF56112">
    <property type="entry name" value="Protein kinase-like (PK-like)"/>
    <property type="match status" value="1"/>
</dbReference>
<dbReference type="InterPro" id="IPR002575">
    <property type="entry name" value="Aminoglycoside_PTrfase"/>
</dbReference>
<organism evidence="2 3">
    <name type="scientific">Paenibacillus mangrovi</name>
    <dbReference type="NCBI Taxonomy" id="2931978"/>
    <lineage>
        <taxon>Bacteria</taxon>
        <taxon>Bacillati</taxon>
        <taxon>Bacillota</taxon>
        <taxon>Bacilli</taxon>
        <taxon>Bacillales</taxon>
        <taxon>Paenibacillaceae</taxon>
        <taxon>Paenibacillus</taxon>
    </lineage>
</organism>
<dbReference type="RefSeq" id="WP_244730341.1">
    <property type="nucleotide sequence ID" value="NZ_JALIRP010000016.1"/>
</dbReference>
<dbReference type="GO" id="GO:0004305">
    <property type="term" value="F:ethanolamine kinase activity"/>
    <property type="evidence" value="ECO:0007669"/>
    <property type="project" value="TreeGrafter"/>
</dbReference>
<evidence type="ECO:0000259" key="1">
    <source>
        <dbReference type="Pfam" id="PF01636"/>
    </source>
</evidence>
<evidence type="ECO:0000313" key="2">
    <source>
        <dbReference type="EMBL" id="MCJ8014873.1"/>
    </source>
</evidence>
<dbReference type="Proteomes" id="UP001139347">
    <property type="component" value="Unassembled WGS sequence"/>
</dbReference>
<keyword evidence="3" id="KW-1185">Reference proteome</keyword>
<dbReference type="GO" id="GO:0005737">
    <property type="term" value="C:cytoplasm"/>
    <property type="evidence" value="ECO:0007669"/>
    <property type="project" value="TreeGrafter"/>
</dbReference>
<dbReference type="PANTHER" id="PTHR22603">
    <property type="entry name" value="CHOLINE/ETHANOALAMINE KINASE"/>
    <property type="match status" value="1"/>
</dbReference>
<dbReference type="EMBL" id="JALIRP010000016">
    <property type="protein sequence ID" value="MCJ8014873.1"/>
    <property type="molecule type" value="Genomic_DNA"/>
</dbReference>
<dbReference type="Gene3D" id="3.90.1200.10">
    <property type="match status" value="1"/>
</dbReference>
<gene>
    <name evidence="2" type="ORF">MUG84_24620</name>
</gene>
<dbReference type="PANTHER" id="PTHR22603:SF66">
    <property type="entry name" value="ETHANOLAMINE KINASE"/>
    <property type="match status" value="1"/>
</dbReference>
<proteinExistence type="predicted"/>
<name>A0A9X1WTT2_9BACL</name>
<dbReference type="AlphaFoldDB" id="A0A9X1WTT2"/>
<dbReference type="InterPro" id="IPR011009">
    <property type="entry name" value="Kinase-like_dom_sf"/>
</dbReference>
<comment type="caution">
    <text evidence="2">The sequence shown here is derived from an EMBL/GenBank/DDBJ whole genome shotgun (WGS) entry which is preliminary data.</text>
</comment>
<dbReference type="Pfam" id="PF01636">
    <property type="entry name" value="APH"/>
    <property type="match status" value="1"/>
</dbReference>
<sequence>MNHEWIAQKVLESYLFIDPVLEFMRHNENMTYKITDRGNSSSFLLRIHKPVTEGFLGIQHTLEGLKSETVLLQELGRKRVLGVQIPVANRFGEYVTVCRLEDMDATIYATLLDWIDGDTFTHEEENMDEIVYAIGVNLARFHSFTRASAVLKDLHRPVYGSEKIDSTLEKLRHGVEINIYSMEHYGIMTEVLAQVKGLMSELDSQEGAWGLIHADIQRGNIVITESGEPCFIDFCLSGYGYYLFDIGAHLRNLKAKSETYF</sequence>
<feature type="domain" description="Aminoglycoside phosphotransferase" evidence="1">
    <location>
        <begin position="27"/>
        <end position="252"/>
    </location>
</feature>
<protein>
    <submittedName>
        <fullName evidence="2">Phosphotransferase</fullName>
    </submittedName>
</protein>
<accession>A0A9X1WTT2</accession>
<dbReference type="GO" id="GO:0006646">
    <property type="term" value="P:phosphatidylethanolamine biosynthetic process"/>
    <property type="evidence" value="ECO:0007669"/>
    <property type="project" value="TreeGrafter"/>
</dbReference>
<reference evidence="2" key="1">
    <citation type="submission" date="2022-04" db="EMBL/GenBank/DDBJ databases">
        <title>Paenibacillus mangrovi sp. nov., a novel endophytic bacterium isolated from bark of Kandelia candel.</title>
        <authorList>
            <person name="Tuo L."/>
        </authorList>
    </citation>
    <scope>NUCLEOTIDE SEQUENCE</scope>
    <source>
        <strain evidence="2">KQZ6P-2</strain>
    </source>
</reference>
<evidence type="ECO:0000313" key="3">
    <source>
        <dbReference type="Proteomes" id="UP001139347"/>
    </source>
</evidence>